<dbReference type="InterPro" id="IPR050499">
    <property type="entry name" value="PEP-utilizing_PTS_enzyme"/>
</dbReference>
<dbReference type="SMART" id="SM00065">
    <property type="entry name" value="GAF"/>
    <property type="match status" value="1"/>
</dbReference>
<dbReference type="Gene3D" id="3.20.20.60">
    <property type="entry name" value="Phosphoenolpyruvate-binding domains"/>
    <property type="match status" value="1"/>
</dbReference>
<dbReference type="EMBL" id="BMDY01000007">
    <property type="protein sequence ID" value="GGB02626.1"/>
    <property type="molecule type" value="Genomic_DNA"/>
</dbReference>
<evidence type="ECO:0000256" key="11">
    <source>
        <dbReference type="ARBA" id="ARBA00022723"/>
    </source>
</evidence>
<evidence type="ECO:0000256" key="12">
    <source>
        <dbReference type="ARBA" id="ARBA00022777"/>
    </source>
</evidence>
<dbReference type="InterPro" id="IPR003018">
    <property type="entry name" value="GAF"/>
</dbReference>
<dbReference type="RefSeq" id="WP_055734408.1">
    <property type="nucleotide sequence ID" value="NZ_BMDY01000007.1"/>
</dbReference>
<dbReference type="Gene3D" id="3.30.450.40">
    <property type="match status" value="1"/>
</dbReference>
<evidence type="ECO:0000256" key="9">
    <source>
        <dbReference type="ARBA" id="ARBA00022679"/>
    </source>
</evidence>
<evidence type="ECO:0000256" key="5">
    <source>
        <dbReference type="ARBA" id="ARBA00012232"/>
    </source>
</evidence>
<comment type="catalytic activity">
    <reaction evidence="1">
        <text>L-histidyl-[protein] + phosphoenolpyruvate = N(pros)-phospho-L-histidyl-[protein] + pyruvate</text>
        <dbReference type="Rhea" id="RHEA:23880"/>
        <dbReference type="Rhea" id="RHEA-COMP:9745"/>
        <dbReference type="Rhea" id="RHEA-COMP:9746"/>
        <dbReference type="ChEBI" id="CHEBI:15361"/>
        <dbReference type="ChEBI" id="CHEBI:29979"/>
        <dbReference type="ChEBI" id="CHEBI:58702"/>
        <dbReference type="ChEBI" id="CHEBI:64837"/>
        <dbReference type="EC" id="2.7.3.9"/>
    </reaction>
</comment>
<protein>
    <recommendedName>
        <fullName evidence="5">phosphoenolpyruvate--protein phosphotransferase</fullName>
        <ecNumber evidence="5">2.7.3.9</ecNumber>
    </recommendedName>
</protein>
<dbReference type="NCBIfam" id="NF008283">
    <property type="entry name" value="PRK11061.1"/>
    <property type="match status" value="1"/>
</dbReference>
<name>A0ABQ1I2I3_9ALTE</name>
<dbReference type="PRINTS" id="PR01736">
    <property type="entry name" value="PHPHTRNFRASE"/>
</dbReference>
<dbReference type="Pfam" id="PF01590">
    <property type="entry name" value="GAF"/>
    <property type="match status" value="1"/>
</dbReference>
<dbReference type="InterPro" id="IPR000121">
    <property type="entry name" value="PEP_util_C"/>
</dbReference>
<dbReference type="InterPro" id="IPR015813">
    <property type="entry name" value="Pyrv/PenolPyrv_kinase-like_dom"/>
</dbReference>
<dbReference type="InterPro" id="IPR029016">
    <property type="entry name" value="GAF-like_dom_sf"/>
</dbReference>
<dbReference type="NCBIfam" id="TIGR01417">
    <property type="entry name" value="PTS_I_fam"/>
    <property type="match status" value="1"/>
</dbReference>
<dbReference type="Pfam" id="PF05524">
    <property type="entry name" value="PEP-utilisers_N"/>
    <property type="match status" value="1"/>
</dbReference>
<dbReference type="PANTHER" id="PTHR46244:SF1">
    <property type="entry name" value="PHOSPHOENOLPYRUVATE-DEPENDENT PHOSPHOTRANSFERASE SYSTEM"/>
    <property type="match status" value="1"/>
</dbReference>
<comment type="cofactor">
    <cofactor evidence="2">
        <name>Mg(2+)</name>
        <dbReference type="ChEBI" id="CHEBI:18420"/>
    </cofactor>
</comment>
<dbReference type="SUPFAM" id="SSF51621">
    <property type="entry name" value="Phosphoenolpyruvate/pyruvate domain"/>
    <property type="match status" value="1"/>
</dbReference>
<dbReference type="InterPro" id="IPR008731">
    <property type="entry name" value="PTS_EIN"/>
</dbReference>
<evidence type="ECO:0000256" key="10">
    <source>
        <dbReference type="ARBA" id="ARBA00022683"/>
    </source>
</evidence>
<dbReference type="InterPro" id="IPR018274">
    <property type="entry name" value="PEP_util_AS"/>
</dbReference>
<keyword evidence="16" id="KW-1185">Reference proteome</keyword>
<dbReference type="InterPro" id="IPR008279">
    <property type="entry name" value="PEP-util_enz_mobile_dom"/>
</dbReference>
<evidence type="ECO:0000256" key="7">
    <source>
        <dbReference type="ARBA" id="ARBA00022490"/>
    </source>
</evidence>
<keyword evidence="7" id="KW-0963">Cytoplasm</keyword>
<evidence type="ECO:0000256" key="13">
    <source>
        <dbReference type="ARBA" id="ARBA00022842"/>
    </source>
</evidence>
<evidence type="ECO:0000256" key="1">
    <source>
        <dbReference type="ARBA" id="ARBA00000683"/>
    </source>
</evidence>
<dbReference type="Gene3D" id="1.10.274.10">
    <property type="entry name" value="PtsI, HPr-binding domain"/>
    <property type="match status" value="1"/>
</dbReference>
<dbReference type="EC" id="2.7.3.9" evidence="5"/>
<dbReference type="Pfam" id="PF00391">
    <property type="entry name" value="PEP-utilizers"/>
    <property type="match status" value="1"/>
</dbReference>
<gene>
    <name evidence="15" type="primary">ptsI-1</name>
    <name evidence="15" type="ORF">GCM10007414_14940</name>
</gene>
<dbReference type="InterPro" id="IPR036637">
    <property type="entry name" value="Phosphohistidine_dom_sf"/>
</dbReference>
<dbReference type="SUPFAM" id="SSF52009">
    <property type="entry name" value="Phosphohistidine domain"/>
    <property type="match status" value="1"/>
</dbReference>
<comment type="similarity">
    <text evidence="4">Belongs to the PEP-utilizing enzyme family.</text>
</comment>
<dbReference type="SUPFAM" id="SSF55781">
    <property type="entry name" value="GAF domain-like"/>
    <property type="match status" value="1"/>
</dbReference>
<reference evidence="16" key="1">
    <citation type="journal article" date="2019" name="Int. J. Syst. Evol. Microbiol.">
        <title>The Global Catalogue of Microorganisms (GCM) 10K type strain sequencing project: providing services to taxonomists for standard genome sequencing and annotation.</title>
        <authorList>
            <consortium name="The Broad Institute Genomics Platform"/>
            <consortium name="The Broad Institute Genome Sequencing Center for Infectious Disease"/>
            <person name="Wu L."/>
            <person name="Ma J."/>
        </authorList>
    </citation>
    <scope>NUCLEOTIDE SEQUENCE [LARGE SCALE GENOMIC DNA]</scope>
    <source>
        <strain evidence="16">CGMCC 1.10131</strain>
    </source>
</reference>
<dbReference type="SUPFAM" id="SSF47831">
    <property type="entry name" value="Enzyme I of the PEP:sugar phosphotransferase system HPr-binding (sub)domain"/>
    <property type="match status" value="1"/>
</dbReference>
<evidence type="ECO:0000256" key="8">
    <source>
        <dbReference type="ARBA" id="ARBA00022597"/>
    </source>
</evidence>
<proteinExistence type="inferred from homology"/>
<evidence type="ECO:0000256" key="6">
    <source>
        <dbReference type="ARBA" id="ARBA00022448"/>
    </source>
</evidence>
<evidence type="ECO:0000259" key="14">
    <source>
        <dbReference type="SMART" id="SM00065"/>
    </source>
</evidence>
<comment type="caution">
    <text evidence="15">The sequence shown here is derived from an EMBL/GenBank/DDBJ whole genome shotgun (WGS) entry which is preliminary data.</text>
</comment>
<dbReference type="InterPro" id="IPR036618">
    <property type="entry name" value="PtsI_HPr-bd_sf"/>
</dbReference>
<evidence type="ECO:0000256" key="3">
    <source>
        <dbReference type="ARBA" id="ARBA00004496"/>
    </source>
</evidence>
<dbReference type="Proteomes" id="UP000651977">
    <property type="component" value="Unassembled WGS sequence"/>
</dbReference>
<dbReference type="Pfam" id="PF02896">
    <property type="entry name" value="PEP-utilizers_C"/>
    <property type="match status" value="1"/>
</dbReference>
<keyword evidence="6" id="KW-0813">Transport</keyword>
<dbReference type="Gene3D" id="3.50.30.10">
    <property type="entry name" value="Phosphohistidine domain"/>
    <property type="match status" value="1"/>
</dbReference>
<dbReference type="PANTHER" id="PTHR46244">
    <property type="entry name" value="PHOSPHOENOLPYRUVATE-PROTEIN PHOSPHOTRANSFERASE"/>
    <property type="match status" value="1"/>
</dbReference>
<organism evidence="15 16">
    <name type="scientific">Agarivorans gilvus</name>
    <dbReference type="NCBI Taxonomy" id="680279"/>
    <lineage>
        <taxon>Bacteria</taxon>
        <taxon>Pseudomonadati</taxon>
        <taxon>Pseudomonadota</taxon>
        <taxon>Gammaproteobacteria</taxon>
        <taxon>Alteromonadales</taxon>
        <taxon>Alteromonadaceae</taxon>
        <taxon>Agarivorans</taxon>
    </lineage>
</organism>
<feature type="domain" description="GAF" evidence="14">
    <location>
        <begin position="17"/>
        <end position="164"/>
    </location>
</feature>
<keyword evidence="12" id="KW-0418">Kinase</keyword>
<keyword evidence="8" id="KW-0762">Sugar transport</keyword>
<evidence type="ECO:0000256" key="4">
    <source>
        <dbReference type="ARBA" id="ARBA00007837"/>
    </source>
</evidence>
<evidence type="ECO:0000256" key="2">
    <source>
        <dbReference type="ARBA" id="ARBA00001946"/>
    </source>
</evidence>
<evidence type="ECO:0000313" key="16">
    <source>
        <dbReference type="Proteomes" id="UP000651977"/>
    </source>
</evidence>
<dbReference type="PROSITE" id="PS00370">
    <property type="entry name" value="PEP_ENZYMES_PHOS_SITE"/>
    <property type="match status" value="1"/>
</dbReference>
<sequence>MLGELRAIVEQVSNADSLDGALAILVQKIRHTMKTDCCSVYVTDPQQQLLVLRATDGLAQEAVGKACMPLGEGMVGQVAVREEPINLADARSNPHFKYLPETAEEGFLSFLGTPITHHRKVLGVLVVQQSQARSYDQSEESFLVTLAAHLAGVLANTDFQTVLSEPNQRKRLKAIKAGSSSSGIAIAKAWINRSSGELEQQQIIETDNIEHQLERFNVALEITREEFHSLAIKLSEQLPKDVASIFDLYQHMLADASLAGDIRNKIKQGYQVEGALRMVVEHYVQQFSEMSDPYLKERAVDVKDVGLRLLHALLLGPSAEMFPTEPVIVVAEEVTATMFAQIPRQFLAGVISQRGAANSHAAILARAMGIPALMGLSFDINKLRGCELILDGYSAELFVEPDKIVRDEYLALLAQESELNTLVQQDLDKPAMSLDGLEVEMLINAGLSADSDIAINAGADGVGLYRTEVPFLMQDRFPSEDEQFMRYRDILNSYRDKNVCMRTLDVGGDKQLPYFPIVEENPFLGWRGIRLTLDHPEIFLVQARAMYRAAIECGNLSIMLPMISCLNEVDEASRLLEQAWVEVLDELGIDEEPERPKHGVMLEVPSVLFVLPELAQRVDFWSVGSNDLTQYLLAVDRNNTRVAGLFNTFHPAVVRALKQIIEQANQHAIPVSFCGELAGDPVGALLVLALGYRRLSMSSFNLAKIKYIIRHVDVAELSALGEQILQSQSGSAIYSLLFRYLEQRDLSQLVRVSKH</sequence>
<accession>A0ABQ1I2I3</accession>
<dbReference type="InterPro" id="IPR006318">
    <property type="entry name" value="PTS_EI-like"/>
</dbReference>
<keyword evidence="9" id="KW-0808">Transferase</keyword>
<dbReference type="InterPro" id="IPR040442">
    <property type="entry name" value="Pyrv_kinase-like_dom_sf"/>
</dbReference>
<comment type="subcellular location">
    <subcellularLocation>
        <location evidence="3">Cytoplasm</location>
    </subcellularLocation>
</comment>
<keyword evidence="10" id="KW-0598">Phosphotransferase system</keyword>
<keyword evidence="13" id="KW-0460">Magnesium</keyword>
<keyword evidence="11" id="KW-0479">Metal-binding</keyword>
<evidence type="ECO:0000313" key="15">
    <source>
        <dbReference type="EMBL" id="GGB02626.1"/>
    </source>
</evidence>